<keyword evidence="2" id="KW-1185">Reference proteome</keyword>
<dbReference type="RefSeq" id="WP_110072545.1">
    <property type="nucleotide sequence ID" value="NZ_CM009896.1"/>
</dbReference>
<gene>
    <name evidence="1" type="ORF">CPT75_06960</name>
</gene>
<accession>A0A317G2L9</accession>
<protein>
    <submittedName>
        <fullName evidence="1">Uncharacterized protein</fullName>
    </submittedName>
</protein>
<evidence type="ECO:0000313" key="1">
    <source>
        <dbReference type="EMBL" id="PWT26863.1"/>
    </source>
</evidence>
<name>A0A317G2L9_BUTFI</name>
<sequence length="260" mass="31674">MNKTRKIKEIIGGVIEKKGFRYIRCEKKVVFDFKRQVHDVEQHVYVQQHNIVDQEYKIMLYTTAKGHGMKEIGNILSEYESKEYWKAETDEEFVSLMYFFASFLQNYGLDELDKMLVEKPDSFETPERKEWFKEHWQELFEKYEGIYHVMEENSTKDRIKRIDQILYDNRKLEDEESGKKVQELWLGMAAIVTEMVLQIPNAKIFYDTYHIEIHIIEKNTFCTIRPIYNVFQAWIRYHNDTFPSRDFLNRRVYSYLEKYI</sequence>
<dbReference type="AlphaFoldDB" id="A0A317G2L9"/>
<evidence type="ECO:0000313" key="2">
    <source>
        <dbReference type="Proteomes" id="UP000245488"/>
    </source>
</evidence>
<proteinExistence type="predicted"/>
<comment type="caution">
    <text evidence="1">The sequence shown here is derived from an EMBL/GenBank/DDBJ whole genome shotgun (WGS) entry which is preliminary data.</text>
</comment>
<reference evidence="1 2" key="1">
    <citation type="submission" date="2017-09" db="EMBL/GenBank/DDBJ databases">
        <title>High-quality draft genome sequence of Butyrivibrio fibrisolvens INBov1, isolated from cow rumen.</title>
        <authorList>
            <person name="Rodriguez Hernaez J."/>
            <person name="Rivarola M."/>
            <person name="Paniego N."/>
            <person name="Cravero S."/>
            <person name="Ceron Cucchi M."/>
            <person name="Martinez M.C."/>
        </authorList>
    </citation>
    <scope>NUCLEOTIDE SEQUENCE [LARGE SCALE GENOMIC DNA]</scope>
    <source>
        <strain evidence="1 2">INBov1</strain>
    </source>
</reference>
<dbReference type="EMBL" id="NXNG01000001">
    <property type="protein sequence ID" value="PWT26863.1"/>
    <property type="molecule type" value="Genomic_DNA"/>
</dbReference>
<dbReference type="Proteomes" id="UP000245488">
    <property type="component" value="Chromosome"/>
</dbReference>
<organism evidence="1 2">
    <name type="scientific">Butyrivibrio fibrisolvens</name>
    <dbReference type="NCBI Taxonomy" id="831"/>
    <lineage>
        <taxon>Bacteria</taxon>
        <taxon>Bacillati</taxon>
        <taxon>Bacillota</taxon>
        <taxon>Clostridia</taxon>
        <taxon>Lachnospirales</taxon>
        <taxon>Lachnospiraceae</taxon>
        <taxon>Butyrivibrio</taxon>
    </lineage>
</organism>